<dbReference type="AlphaFoldDB" id="A0AAX2S493"/>
<proteinExistence type="inferred from homology"/>
<organism evidence="11 12">
    <name type="scientific">Histophilus somni</name>
    <name type="common">Haemophilus somnus</name>
    <dbReference type="NCBI Taxonomy" id="731"/>
    <lineage>
        <taxon>Bacteria</taxon>
        <taxon>Pseudomonadati</taxon>
        <taxon>Pseudomonadota</taxon>
        <taxon>Gammaproteobacteria</taxon>
        <taxon>Pasteurellales</taxon>
        <taxon>Pasteurellaceae</taxon>
        <taxon>Histophilus</taxon>
    </lineage>
</organism>
<dbReference type="PROSITE" id="PS51779">
    <property type="entry name" value="POTRA"/>
    <property type="match status" value="1"/>
</dbReference>
<protein>
    <recommendedName>
        <fullName evidence="9">Cell division protein FtsQ</fullName>
    </recommendedName>
</protein>
<evidence type="ECO:0000256" key="4">
    <source>
        <dbReference type="ARBA" id="ARBA00022618"/>
    </source>
</evidence>
<dbReference type="GO" id="GO:0032153">
    <property type="term" value="C:cell division site"/>
    <property type="evidence" value="ECO:0007669"/>
    <property type="project" value="UniProtKB-UniRule"/>
</dbReference>
<evidence type="ECO:0000313" key="11">
    <source>
        <dbReference type="EMBL" id="TEW30437.1"/>
    </source>
</evidence>
<dbReference type="InterPro" id="IPR026579">
    <property type="entry name" value="FtsQ"/>
</dbReference>
<keyword evidence="4 9" id="KW-0132">Cell division</keyword>
<evidence type="ECO:0000313" key="12">
    <source>
        <dbReference type="Proteomes" id="UP000297565"/>
    </source>
</evidence>
<dbReference type="InterPro" id="IPR005548">
    <property type="entry name" value="Cell_div_FtsQ/DivIB_C"/>
</dbReference>
<comment type="similarity">
    <text evidence="9">Belongs to the FtsQ/DivIB family. FtsQ subfamily.</text>
</comment>
<evidence type="ECO:0000256" key="3">
    <source>
        <dbReference type="ARBA" id="ARBA00022519"/>
    </source>
</evidence>
<dbReference type="InterPro" id="IPR034746">
    <property type="entry name" value="POTRA"/>
</dbReference>
<dbReference type="Proteomes" id="UP000297565">
    <property type="component" value="Unassembled WGS sequence"/>
</dbReference>
<keyword evidence="5 9" id="KW-0812">Transmembrane</keyword>
<dbReference type="Pfam" id="PF08478">
    <property type="entry name" value="POTRA_1"/>
    <property type="match status" value="1"/>
</dbReference>
<comment type="function">
    <text evidence="9">Essential cell division protein. May link together the upstream cell division proteins, which are predominantly cytoplasmic, with the downstream cell division proteins, which are predominantly periplasmic. May control correct divisome assembly.</text>
</comment>
<dbReference type="InterPro" id="IPR045335">
    <property type="entry name" value="FtsQ_C_sf"/>
</dbReference>
<keyword evidence="6 9" id="KW-1133">Transmembrane helix</keyword>
<dbReference type="HAMAP" id="MF_00911">
    <property type="entry name" value="FtsQ_subfam"/>
    <property type="match status" value="1"/>
</dbReference>
<evidence type="ECO:0000256" key="2">
    <source>
        <dbReference type="ARBA" id="ARBA00022475"/>
    </source>
</evidence>
<evidence type="ECO:0000256" key="6">
    <source>
        <dbReference type="ARBA" id="ARBA00022989"/>
    </source>
</evidence>
<evidence type="ECO:0000256" key="1">
    <source>
        <dbReference type="ARBA" id="ARBA00004370"/>
    </source>
</evidence>
<keyword evidence="8 9" id="KW-0131">Cell cycle</keyword>
<dbReference type="GO" id="GO:0043093">
    <property type="term" value="P:FtsZ-dependent cytokinesis"/>
    <property type="evidence" value="ECO:0007669"/>
    <property type="project" value="UniProtKB-UniRule"/>
</dbReference>
<dbReference type="RefSeq" id="WP_132994731.1">
    <property type="nucleotide sequence ID" value="NZ_CP042983.1"/>
</dbReference>
<sequence length="257" mass="29560">MRTTHKVTENLKVTKRKSYRFVNIKFIVMLLLVAILIFIVSNRQSILEKLDDSSINSFAIAGITNFTDDNDVREVLSRISDSGELKGFFGQDIDLVKQQIEMIPWVKSVAVRKIWPNRLSIWVTEHLPIARWNETEFLSSEGIIFQLPISKLKIQGLPHLSGPDHKSAEVLEAWNKIYLDLKRKNLLLKKIAINERGSWQIVLENDVVLKLGRGEWKDKLDRFFTVYPQIEIPENKKLSYVDLRYGVGAAIGVVDSD</sequence>
<dbReference type="InterPro" id="IPR013685">
    <property type="entry name" value="POTRA_FtsQ_type"/>
</dbReference>
<evidence type="ECO:0000256" key="7">
    <source>
        <dbReference type="ARBA" id="ARBA00023136"/>
    </source>
</evidence>
<dbReference type="Gene3D" id="3.40.50.11690">
    <property type="entry name" value="Cell division protein FtsQ/DivIB"/>
    <property type="match status" value="1"/>
</dbReference>
<dbReference type="EMBL" id="SNRV01000005">
    <property type="protein sequence ID" value="TEW30437.1"/>
    <property type="molecule type" value="Genomic_DNA"/>
</dbReference>
<comment type="caution">
    <text evidence="11">The sequence shown here is derived from an EMBL/GenBank/DDBJ whole genome shotgun (WGS) entry which is preliminary data.</text>
</comment>
<dbReference type="PANTHER" id="PTHR35851">
    <property type="entry name" value="CELL DIVISION PROTEIN FTSQ"/>
    <property type="match status" value="1"/>
</dbReference>
<keyword evidence="3 9" id="KW-0997">Cell inner membrane</keyword>
<dbReference type="Gene3D" id="3.10.20.310">
    <property type="entry name" value="membrane protein fhac"/>
    <property type="match status" value="1"/>
</dbReference>
<evidence type="ECO:0000256" key="8">
    <source>
        <dbReference type="ARBA" id="ARBA00023306"/>
    </source>
</evidence>
<gene>
    <name evidence="9" type="primary">ftsQ</name>
    <name evidence="11" type="ORF">E2R48_03745</name>
</gene>
<keyword evidence="7 9" id="KW-0472">Membrane</keyword>
<comment type="subcellular location">
    <subcellularLocation>
        <location evidence="9">Cell inner membrane</location>
        <topology evidence="9">Single-pass type II membrane protein</topology>
    </subcellularLocation>
    <subcellularLocation>
        <location evidence="1">Membrane</location>
    </subcellularLocation>
    <text evidence="9">Localizes to the division septum.</text>
</comment>
<evidence type="ECO:0000256" key="9">
    <source>
        <dbReference type="HAMAP-Rule" id="MF_00911"/>
    </source>
</evidence>
<dbReference type="GO" id="GO:0090529">
    <property type="term" value="P:cell septum assembly"/>
    <property type="evidence" value="ECO:0007669"/>
    <property type="project" value="InterPro"/>
</dbReference>
<comment type="subunit">
    <text evidence="9">Part of a complex composed of FtsB, FtsL and FtsQ.</text>
</comment>
<accession>A0AAX2S493</accession>
<dbReference type="PANTHER" id="PTHR35851:SF1">
    <property type="entry name" value="CELL DIVISION PROTEIN FTSQ"/>
    <property type="match status" value="1"/>
</dbReference>
<feature type="transmembrane region" description="Helical" evidence="9">
    <location>
        <begin position="21"/>
        <end position="40"/>
    </location>
</feature>
<feature type="domain" description="POTRA" evidence="10">
    <location>
        <begin position="53"/>
        <end position="126"/>
    </location>
</feature>
<name>A0AAX2S493_HISSO</name>
<reference evidence="11 12" key="1">
    <citation type="submission" date="2019-03" db="EMBL/GenBank/DDBJ databases">
        <title>Horizontal Gene Transfer Machinery in Histophilus somni.</title>
        <authorList>
            <person name="Mostafa Nazari M."/>
            <person name="Liljebjelke K."/>
        </authorList>
    </citation>
    <scope>NUCLEOTIDE SEQUENCE [LARGE SCALE GENOMIC DNA]</scope>
    <source>
        <strain evidence="11 12">UOC-EPH-KLM-04</strain>
    </source>
</reference>
<dbReference type="Pfam" id="PF03799">
    <property type="entry name" value="FtsQ_DivIB_C"/>
    <property type="match status" value="1"/>
</dbReference>
<evidence type="ECO:0000259" key="10">
    <source>
        <dbReference type="PROSITE" id="PS51779"/>
    </source>
</evidence>
<evidence type="ECO:0000256" key="5">
    <source>
        <dbReference type="ARBA" id="ARBA00022692"/>
    </source>
</evidence>
<keyword evidence="2 9" id="KW-1003">Cell membrane</keyword>
<dbReference type="GO" id="GO:0005886">
    <property type="term" value="C:plasma membrane"/>
    <property type="evidence" value="ECO:0007669"/>
    <property type="project" value="UniProtKB-SubCell"/>
</dbReference>